<feature type="region of interest" description="Disordered" evidence="1">
    <location>
        <begin position="28"/>
        <end position="140"/>
    </location>
</feature>
<feature type="compositionally biased region" description="Pro residues" evidence="1">
    <location>
        <begin position="91"/>
        <end position="103"/>
    </location>
</feature>
<evidence type="ECO:0000256" key="1">
    <source>
        <dbReference type="SAM" id="MobiDB-lite"/>
    </source>
</evidence>
<dbReference type="EMBL" id="FQ377947">
    <property type="protein sequence ID" value="CBX24380.1"/>
    <property type="molecule type" value="Genomic_DNA"/>
</dbReference>
<proteinExistence type="predicted"/>
<evidence type="ECO:0000313" key="2">
    <source>
        <dbReference type="EMBL" id="CBX24380.1"/>
    </source>
</evidence>
<organism evidence="2">
    <name type="scientific">Oryza glaberrima</name>
    <name type="common">African rice</name>
    <dbReference type="NCBI Taxonomy" id="4538"/>
    <lineage>
        <taxon>Eukaryota</taxon>
        <taxon>Viridiplantae</taxon>
        <taxon>Streptophyta</taxon>
        <taxon>Embryophyta</taxon>
        <taxon>Tracheophyta</taxon>
        <taxon>Spermatophyta</taxon>
        <taxon>Magnoliopsida</taxon>
        <taxon>Liliopsida</taxon>
        <taxon>Poales</taxon>
        <taxon>Poaceae</taxon>
        <taxon>BOP clade</taxon>
        <taxon>Oryzoideae</taxon>
        <taxon>Oryzeae</taxon>
        <taxon>Oryzinae</taxon>
        <taxon>Oryza</taxon>
    </lineage>
</organism>
<dbReference type="AlphaFoldDB" id="G2XLC1"/>
<feature type="compositionally biased region" description="Low complexity" evidence="1">
    <location>
        <begin position="69"/>
        <end position="90"/>
    </location>
</feature>
<sequence>MHAGVAQSDASLTANNAAQAPCTLALHGSSAADTRNPSASRAVACVPHVPSPPPNAVDLMPAAAVAHAGTSSPPRSGGDGPDPALGGPDPAADPQPCAAPPRGLPVCCSASSRRRRTAAGDFGPAAAIPASTQIPAAARW</sequence>
<gene>
    <name evidence="2" type="primary">Ogl12g0051E04_7</name>
</gene>
<reference evidence="2" key="1">
    <citation type="submission" date="2010-10" db="EMBL/GenBank/DDBJ databases">
        <authorList>
            <person name="Genoscope - CEA"/>
        </authorList>
    </citation>
    <scope>NUCLEOTIDE SEQUENCE</scope>
</reference>
<accession>G2XLC1</accession>
<protein>
    <submittedName>
        <fullName evidence="2">Hypothetical_protein</fullName>
    </submittedName>
</protein>
<name>G2XLC1_ORYGL</name>